<organism evidence="2 3">
    <name type="scientific">Trichuris trichiura</name>
    <name type="common">Whipworm</name>
    <name type="synonym">Trichocephalus trichiurus</name>
    <dbReference type="NCBI Taxonomy" id="36087"/>
    <lineage>
        <taxon>Eukaryota</taxon>
        <taxon>Metazoa</taxon>
        <taxon>Ecdysozoa</taxon>
        <taxon>Nematoda</taxon>
        <taxon>Enoplea</taxon>
        <taxon>Dorylaimia</taxon>
        <taxon>Trichinellida</taxon>
        <taxon>Trichuridae</taxon>
        <taxon>Trichuris</taxon>
    </lineage>
</organism>
<keyword evidence="3" id="KW-1185">Reference proteome</keyword>
<dbReference type="SUPFAM" id="SSF48371">
    <property type="entry name" value="ARM repeat"/>
    <property type="match status" value="1"/>
</dbReference>
<dbReference type="Proteomes" id="UP000030665">
    <property type="component" value="Unassembled WGS sequence"/>
</dbReference>
<dbReference type="EMBL" id="HG805860">
    <property type="protein sequence ID" value="CDW53597.1"/>
    <property type="molecule type" value="Genomic_DNA"/>
</dbReference>
<evidence type="ECO:0000313" key="3">
    <source>
        <dbReference type="Proteomes" id="UP000030665"/>
    </source>
</evidence>
<accession>A0A077YZQ5</accession>
<protein>
    <submittedName>
        <fullName evidence="2">Uncharacterized protein</fullName>
    </submittedName>
</protein>
<feature type="signal peptide" evidence="1">
    <location>
        <begin position="1"/>
        <end position="21"/>
    </location>
</feature>
<dbReference type="InterPro" id="IPR011989">
    <property type="entry name" value="ARM-like"/>
</dbReference>
<sequence length="561" mass="62384">MVLDCALFVSFIFACARRVLSTVCSFMRRCNAVSAKPFCVHVNYDFLVPEIAASYSNWNFNRRRCSSSSGDCDRISNHECNNLRIINGTKSSEERQCSPEARISFHFAKDSVTTESGNENLPFEPGTCVTIVETCVVRRQQALSAELCIEEAVKYSSNEVVKLKRKLSVEYTSVGSTAANVDECSTAASSADRGLPPRPFRRRKMISLISNIVKSQQSDRLDERTALSLVKLLNDHEHNVILQCLTALKTVSTSTENQVDVELVMQLFQSFYETKLQVLLDSFNVTSRIRELLEAHGLSQNALIILIDCISTLSSSPILRAKLASCIPQLIQLLDYHIRSRRFRDACLQALLKLVDDDLPDGSFKHSELLICNLLHVFKPDSNSRAAELAVTLLAKLASSPHAASLILNCKASHPDLTRFLESKNGPLVLNFLILLDRLVQTIKNPPNGGINVLHANVLYGAHEKPGVTYEIKCTCSASYIYETGDASSHSSQILQAMQIQRCMKPILGAMKMTYAYTLEVILVFYPSADIMRRINAFLALTAADADGRDDWGFVRLGQVI</sequence>
<evidence type="ECO:0000256" key="1">
    <source>
        <dbReference type="SAM" id="SignalP"/>
    </source>
</evidence>
<feature type="chain" id="PRO_5001728256" evidence="1">
    <location>
        <begin position="22"/>
        <end position="561"/>
    </location>
</feature>
<proteinExistence type="predicted"/>
<evidence type="ECO:0000313" key="2">
    <source>
        <dbReference type="EMBL" id="CDW53597.1"/>
    </source>
</evidence>
<reference evidence="2" key="1">
    <citation type="submission" date="2014-01" db="EMBL/GenBank/DDBJ databases">
        <authorList>
            <person name="Aslett M."/>
        </authorList>
    </citation>
    <scope>NUCLEOTIDE SEQUENCE</scope>
</reference>
<dbReference type="Gene3D" id="1.25.10.10">
    <property type="entry name" value="Leucine-rich Repeat Variant"/>
    <property type="match status" value="1"/>
</dbReference>
<keyword evidence="1" id="KW-0732">Signal</keyword>
<dbReference type="AlphaFoldDB" id="A0A077YZQ5"/>
<reference evidence="2" key="2">
    <citation type="submission" date="2014-03" db="EMBL/GenBank/DDBJ databases">
        <title>The whipworm genome and dual-species transcriptomics of an intimate host-pathogen interaction.</title>
        <authorList>
            <person name="Foth B.J."/>
            <person name="Tsai I.J."/>
            <person name="Reid A.J."/>
            <person name="Bancroft A.J."/>
            <person name="Nichol S."/>
            <person name="Tracey A."/>
            <person name="Holroyd N."/>
            <person name="Cotton J.A."/>
            <person name="Stanley E.J."/>
            <person name="Zarowiecki M."/>
            <person name="Liu J.Z."/>
            <person name="Huckvale T."/>
            <person name="Cooper P.J."/>
            <person name="Grencis R.K."/>
            <person name="Berriman M."/>
        </authorList>
    </citation>
    <scope>NUCLEOTIDE SEQUENCE [LARGE SCALE GENOMIC DNA]</scope>
</reference>
<name>A0A077YZQ5_TRITR</name>
<gene>
    <name evidence="2" type="ORF">TTRE_0000186201</name>
</gene>
<dbReference type="OrthoDB" id="10388013at2759"/>
<dbReference type="InterPro" id="IPR016024">
    <property type="entry name" value="ARM-type_fold"/>
</dbReference>